<dbReference type="EMBL" id="LT629791">
    <property type="protein sequence ID" value="SDU79427.1"/>
    <property type="molecule type" value="Genomic_DNA"/>
</dbReference>
<keyword evidence="3" id="KW-1185">Reference proteome</keyword>
<name>A0A1H2LEH9_9ACTN</name>
<proteinExistence type="predicted"/>
<dbReference type="RefSeq" id="WP_046769704.1">
    <property type="nucleotide sequence ID" value="NZ_KQ061239.1"/>
</dbReference>
<feature type="compositionally biased region" description="Low complexity" evidence="1">
    <location>
        <begin position="62"/>
        <end position="71"/>
    </location>
</feature>
<feature type="region of interest" description="Disordered" evidence="1">
    <location>
        <begin position="1"/>
        <end position="20"/>
    </location>
</feature>
<dbReference type="AlphaFoldDB" id="A0A1H2LEH9"/>
<accession>A0A1H2LEH9</accession>
<reference evidence="3" key="1">
    <citation type="submission" date="2016-10" db="EMBL/GenBank/DDBJ databases">
        <authorList>
            <person name="Varghese N."/>
            <person name="Submissions S."/>
        </authorList>
    </citation>
    <scope>NUCLEOTIDE SEQUENCE [LARGE SCALE GENOMIC DNA]</scope>
    <source>
        <strain evidence="3">DSM 45079</strain>
    </source>
</reference>
<dbReference type="Proteomes" id="UP000182977">
    <property type="component" value="Chromosome I"/>
</dbReference>
<feature type="compositionally biased region" description="Basic and acidic residues" evidence="1">
    <location>
        <begin position="1"/>
        <end position="10"/>
    </location>
</feature>
<gene>
    <name evidence="2" type="ORF">SAMN04488563_5994</name>
</gene>
<evidence type="ECO:0000256" key="1">
    <source>
        <dbReference type="SAM" id="MobiDB-lite"/>
    </source>
</evidence>
<protein>
    <submittedName>
        <fullName evidence="2">Uncharacterized protein</fullName>
    </submittedName>
</protein>
<evidence type="ECO:0000313" key="2">
    <source>
        <dbReference type="EMBL" id="SDU79427.1"/>
    </source>
</evidence>
<evidence type="ECO:0000313" key="3">
    <source>
        <dbReference type="Proteomes" id="UP000182977"/>
    </source>
</evidence>
<organism evidence="2 3">
    <name type="scientific">Jiangella alkaliphila</name>
    <dbReference type="NCBI Taxonomy" id="419479"/>
    <lineage>
        <taxon>Bacteria</taxon>
        <taxon>Bacillati</taxon>
        <taxon>Actinomycetota</taxon>
        <taxon>Actinomycetes</taxon>
        <taxon>Jiangellales</taxon>
        <taxon>Jiangellaceae</taxon>
        <taxon>Jiangella</taxon>
    </lineage>
</organism>
<feature type="region of interest" description="Disordered" evidence="1">
    <location>
        <begin position="62"/>
        <end position="82"/>
    </location>
</feature>
<sequence>MTAKTYRDHGAAGPQADQAVWDDATDQARITQTLHALDWPTKVKATLAGFIKGPADTVPTATATATATEADPSSRVLAQAMA</sequence>